<dbReference type="InterPro" id="IPR010982">
    <property type="entry name" value="Lambda_DNA-bd_dom_sf"/>
</dbReference>
<gene>
    <name evidence="2" type="ORF">SAMN05444164_0682</name>
</gene>
<dbReference type="RefSeq" id="WP_092114231.1">
    <property type="nucleotide sequence ID" value="NZ_FNTH01000001.1"/>
</dbReference>
<dbReference type="SUPFAM" id="SSF47413">
    <property type="entry name" value="lambda repressor-like DNA-binding domains"/>
    <property type="match status" value="1"/>
</dbReference>
<sequence>MIGRVYFVESNGRIKIGYSRNVEGRVREMQVGSSARLNLLCDVSGSRSFERAIHLALAAHRKKGEWFDDCKEVRDTIANIQRSGYAAIGFTDEPDVNETSLSPAKKVTRAIVRQAKVFRTRKEFADAVGCAKSTVDNWKSGKRSIDIDAVMRLFDTEHDVEFFEALWNCLPERVRERWLARHRANPVYDGIYVRRTELQVPAR</sequence>
<protein>
    <submittedName>
        <fullName evidence="2">T5orf172 domain-containing protein</fullName>
    </submittedName>
</protein>
<dbReference type="AlphaFoldDB" id="A0A1H4NNI7"/>
<evidence type="ECO:0000313" key="3">
    <source>
        <dbReference type="Proteomes" id="UP000198992"/>
    </source>
</evidence>
<dbReference type="SMART" id="SM00974">
    <property type="entry name" value="T5orf172"/>
    <property type="match status" value="1"/>
</dbReference>
<dbReference type="InterPro" id="IPR018306">
    <property type="entry name" value="Phage_T5_Orf172_DNA-bd"/>
</dbReference>
<feature type="domain" description="Bacteriophage T5 Orf172 DNA-binding" evidence="1">
    <location>
        <begin position="8"/>
        <end position="80"/>
    </location>
</feature>
<dbReference type="Gene3D" id="1.10.260.40">
    <property type="entry name" value="lambda repressor-like DNA-binding domains"/>
    <property type="match status" value="1"/>
</dbReference>
<dbReference type="InterPro" id="IPR001387">
    <property type="entry name" value="Cro/C1-type_HTH"/>
</dbReference>
<accession>A0A1H4NNI7</accession>
<dbReference type="OrthoDB" id="8117329at2"/>
<dbReference type="Proteomes" id="UP000198992">
    <property type="component" value="Unassembled WGS sequence"/>
</dbReference>
<dbReference type="GO" id="GO:0003677">
    <property type="term" value="F:DNA binding"/>
    <property type="evidence" value="ECO:0007669"/>
    <property type="project" value="InterPro"/>
</dbReference>
<organism evidence="2 3">
    <name type="scientific">Bradyrhizobium erythrophlei</name>
    <dbReference type="NCBI Taxonomy" id="1437360"/>
    <lineage>
        <taxon>Bacteria</taxon>
        <taxon>Pseudomonadati</taxon>
        <taxon>Pseudomonadota</taxon>
        <taxon>Alphaproteobacteria</taxon>
        <taxon>Hyphomicrobiales</taxon>
        <taxon>Nitrobacteraceae</taxon>
        <taxon>Bradyrhizobium</taxon>
    </lineage>
</organism>
<evidence type="ECO:0000259" key="1">
    <source>
        <dbReference type="SMART" id="SM00974"/>
    </source>
</evidence>
<name>A0A1H4NNI7_9BRAD</name>
<evidence type="ECO:0000313" key="2">
    <source>
        <dbReference type="EMBL" id="SEB96760.1"/>
    </source>
</evidence>
<dbReference type="Pfam" id="PF13455">
    <property type="entry name" value="MUG113"/>
    <property type="match status" value="1"/>
</dbReference>
<reference evidence="2 3" key="1">
    <citation type="submission" date="2016-10" db="EMBL/GenBank/DDBJ databases">
        <authorList>
            <person name="de Groot N.N."/>
        </authorList>
    </citation>
    <scope>NUCLEOTIDE SEQUENCE [LARGE SCALE GENOMIC DNA]</scope>
    <source>
        <strain evidence="2 3">MT12</strain>
    </source>
</reference>
<dbReference type="CDD" id="cd00093">
    <property type="entry name" value="HTH_XRE"/>
    <property type="match status" value="1"/>
</dbReference>
<proteinExistence type="predicted"/>
<dbReference type="EMBL" id="FNTH01000001">
    <property type="protein sequence ID" value="SEB96760.1"/>
    <property type="molecule type" value="Genomic_DNA"/>
</dbReference>